<dbReference type="Pfam" id="PF01108">
    <property type="entry name" value="Tissue_fac"/>
    <property type="match status" value="1"/>
</dbReference>
<reference evidence="20" key="2">
    <citation type="submission" date="2025-08" db="UniProtKB">
        <authorList>
            <consortium name="Ensembl"/>
        </authorList>
    </citation>
    <scope>IDENTIFICATION</scope>
</reference>
<dbReference type="GO" id="GO:0019221">
    <property type="term" value="P:cytokine-mediated signaling pathway"/>
    <property type="evidence" value="ECO:0000318"/>
    <property type="project" value="GO_Central"/>
</dbReference>
<dbReference type="Bgee" id="ENSMODG00000042429">
    <property type="expression patterns" value="Expressed in blood and 17 other cell types or tissues"/>
</dbReference>
<feature type="domain" description="Fibronectin type-III" evidence="18">
    <location>
        <begin position="31"/>
        <end position="115"/>
    </location>
</feature>
<feature type="compositionally biased region" description="Basic and acidic residues" evidence="15">
    <location>
        <begin position="312"/>
        <end position="326"/>
    </location>
</feature>
<evidence type="ECO:0000256" key="12">
    <source>
        <dbReference type="ARBA" id="ARBA00057968"/>
    </source>
</evidence>
<comment type="subcellular location">
    <subcellularLocation>
        <location evidence="1">Cell membrane</location>
        <topology evidence="1">Single-pass type I membrane protein</topology>
    </subcellularLocation>
</comment>
<evidence type="ECO:0000256" key="14">
    <source>
        <dbReference type="ARBA" id="ARBA00076545"/>
    </source>
</evidence>
<feature type="signal peptide" evidence="17">
    <location>
        <begin position="1"/>
        <end position="23"/>
    </location>
</feature>
<keyword evidence="8 16" id="KW-0472">Membrane</keyword>
<feature type="region of interest" description="Disordered" evidence="15">
    <location>
        <begin position="482"/>
        <end position="511"/>
    </location>
</feature>
<keyword evidence="11" id="KW-0325">Glycoprotein</keyword>
<evidence type="ECO:0000313" key="21">
    <source>
        <dbReference type="Proteomes" id="UP000002280"/>
    </source>
</evidence>
<dbReference type="GO" id="GO:0004905">
    <property type="term" value="F:type I interferon receptor activity"/>
    <property type="evidence" value="ECO:0007669"/>
    <property type="project" value="UniProtKB-ARBA"/>
</dbReference>
<evidence type="ECO:0000256" key="11">
    <source>
        <dbReference type="ARBA" id="ARBA00023180"/>
    </source>
</evidence>
<dbReference type="GO" id="GO:0005615">
    <property type="term" value="C:extracellular space"/>
    <property type="evidence" value="ECO:0007669"/>
    <property type="project" value="UniProtKB-ARBA"/>
</dbReference>
<dbReference type="InterPro" id="IPR015373">
    <property type="entry name" value="Interferon/interleukin_rcp_dom"/>
</dbReference>
<protein>
    <recommendedName>
        <fullName evidence="13">Interferon alpha/beta receptor 2</fullName>
    </recommendedName>
    <alternativeName>
        <fullName evidence="14">Type I interferon receptor 2</fullName>
    </alternativeName>
</protein>
<keyword evidence="7 16" id="KW-1133">Transmembrane helix</keyword>
<comment type="function">
    <text evidence="12">Together with IFNAR1, forms the heterodimeric receptor for type I interferons (including interferons alpha, beta, epsilon, omega and kappa). Type I interferon binding activates the JAK-STAT signaling cascade, resulting in transcriptional activation or repression of interferon-regulated genes that encode the effectors of the interferon response. Mechanistically, type I interferon-binding brings the IFNAR1 and IFNAR2 subunits into close proximity with one another, driving their associated Janus kinases (JAKs) (TYK2 bound to IFNAR1 and JAK1 bound to IFNAR2) to cross-phosphorylate one another. The activated kinases phosphorylate specific tyrosine residues on the intracellular domains of IFNAR1 and IFNAR2, forming docking sites for the STAT transcription factors (STAT1, STAT2 and STAT). STAT proteins are then phosphorylated by the JAKs, promoting their translocation into the nucleus to regulate expression of interferon-regulated genes.</text>
</comment>
<dbReference type="Pfam" id="PF09294">
    <property type="entry name" value="Interfer-bind"/>
    <property type="match status" value="1"/>
</dbReference>
<dbReference type="GO" id="GO:0004896">
    <property type="term" value="F:cytokine receptor activity"/>
    <property type="evidence" value="ECO:0000318"/>
    <property type="project" value="GO_Central"/>
</dbReference>
<organism evidence="20 21">
    <name type="scientific">Monodelphis domestica</name>
    <name type="common">Gray short-tailed opossum</name>
    <dbReference type="NCBI Taxonomy" id="13616"/>
    <lineage>
        <taxon>Eukaryota</taxon>
        <taxon>Metazoa</taxon>
        <taxon>Chordata</taxon>
        <taxon>Craniata</taxon>
        <taxon>Vertebrata</taxon>
        <taxon>Euteleostomi</taxon>
        <taxon>Mammalia</taxon>
        <taxon>Metatheria</taxon>
        <taxon>Didelphimorphia</taxon>
        <taxon>Didelphidae</taxon>
        <taxon>Monodelphis</taxon>
    </lineage>
</organism>
<keyword evidence="10" id="KW-0675">Receptor</keyword>
<feature type="chain" id="PRO_5023828643" description="Interferon alpha/beta receptor 2" evidence="17">
    <location>
        <begin position="24"/>
        <end position="511"/>
    </location>
</feature>
<evidence type="ECO:0000256" key="7">
    <source>
        <dbReference type="ARBA" id="ARBA00022989"/>
    </source>
</evidence>
<dbReference type="FunFam" id="2.60.40.10:FF:000909">
    <property type="entry name" value="Interferon alpha/beta receptor 2"/>
    <property type="match status" value="1"/>
</dbReference>
<sequence>MLLNQHTLFIALQFFIPWELTHLMFSHALLEIPVQSCNLTMTSHNFQHILSWKSNSIATTPIYYTVWYKIWSTVEEWKAVEDCTNITTLSCEITDFYEIRECYFINVTGFSGEEKLVECVLNFFPISETILDPPEISIFNFKDAVNVTVHHPTFLSKLKEIEKDFFSSVVIKVESNGSSSQDLEVEMADKENVTVTTDPLIPNSNYCISAQWKLVPSDKIQSSSKCFTFSPSQESEKSTLIPVVFVVCFIIILLITTFVKTLKNTGYICRKPIPSPKALDFPPVTPGPLRLHYEKITVVEIIYKIKKKEMLRESDDKSDNEDKSDSDYESTQRTGNGYIMNCLTSRSLSQDSTFTQKEGNPTGSGPKDPECPETNPPLADAGSATSNQLKAGPDEKGVSRLWSFISEGSVLSSESEDCSNFNVNLNTVFVGDPGDNNASEEDDAQILLPVQEDKTNLVDSDGSELLSQAACGKTPLLHVPSAEHLWSENSSSDESVTSEPDKDQRGGYLRR</sequence>
<feature type="compositionally biased region" description="Polar residues" evidence="15">
    <location>
        <begin position="350"/>
        <end position="363"/>
    </location>
</feature>
<dbReference type="AlphaFoldDB" id="A0A5F8GEM3"/>
<evidence type="ECO:0000256" key="3">
    <source>
        <dbReference type="ARBA" id="ARBA00022475"/>
    </source>
</evidence>
<evidence type="ECO:0000256" key="5">
    <source>
        <dbReference type="ARBA" id="ARBA00022692"/>
    </source>
</evidence>
<evidence type="ECO:0000256" key="17">
    <source>
        <dbReference type="SAM" id="SignalP"/>
    </source>
</evidence>
<dbReference type="SUPFAM" id="SSF49265">
    <property type="entry name" value="Fibronectin type III"/>
    <property type="match status" value="2"/>
</dbReference>
<evidence type="ECO:0000256" key="8">
    <source>
        <dbReference type="ARBA" id="ARBA00023136"/>
    </source>
</evidence>
<evidence type="ECO:0000259" key="19">
    <source>
        <dbReference type="Pfam" id="PF09294"/>
    </source>
</evidence>
<dbReference type="InterPro" id="IPR003961">
    <property type="entry name" value="FN3_dom"/>
</dbReference>
<evidence type="ECO:0000256" key="10">
    <source>
        <dbReference type="ARBA" id="ARBA00023170"/>
    </source>
</evidence>
<keyword evidence="21" id="KW-1185">Reference proteome</keyword>
<evidence type="ECO:0000256" key="15">
    <source>
        <dbReference type="SAM" id="MobiDB-lite"/>
    </source>
</evidence>
<feature type="transmembrane region" description="Helical" evidence="16">
    <location>
        <begin position="240"/>
        <end position="262"/>
    </location>
</feature>
<name>A0A5F8GEM3_MONDO</name>
<evidence type="ECO:0000256" key="4">
    <source>
        <dbReference type="ARBA" id="ARBA00022553"/>
    </source>
</evidence>
<evidence type="ECO:0000256" key="6">
    <source>
        <dbReference type="ARBA" id="ARBA00022729"/>
    </source>
</evidence>
<feature type="region of interest" description="Disordered" evidence="15">
    <location>
        <begin position="350"/>
        <end position="394"/>
    </location>
</feature>
<dbReference type="InterPro" id="IPR013783">
    <property type="entry name" value="Ig-like_fold"/>
</dbReference>
<keyword evidence="6 17" id="KW-0732">Signal</keyword>
<reference evidence="20 21" key="1">
    <citation type="journal article" date="2007" name="Nature">
        <title>Genome of the marsupial Monodelphis domestica reveals innovation in non-coding sequences.</title>
        <authorList>
            <person name="Mikkelsen T.S."/>
            <person name="Wakefield M.J."/>
            <person name="Aken B."/>
            <person name="Amemiya C.T."/>
            <person name="Chang J.L."/>
            <person name="Duke S."/>
            <person name="Garber M."/>
            <person name="Gentles A.J."/>
            <person name="Goodstadt L."/>
            <person name="Heger A."/>
            <person name="Jurka J."/>
            <person name="Kamal M."/>
            <person name="Mauceli E."/>
            <person name="Searle S.M."/>
            <person name="Sharpe T."/>
            <person name="Baker M.L."/>
            <person name="Batzer M.A."/>
            <person name="Benos P.V."/>
            <person name="Belov K."/>
            <person name="Clamp M."/>
            <person name="Cook A."/>
            <person name="Cuff J."/>
            <person name="Das R."/>
            <person name="Davidow L."/>
            <person name="Deakin J.E."/>
            <person name="Fazzari M.J."/>
            <person name="Glass J.L."/>
            <person name="Grabherr M."/>
            <person name="Greally J.M."/>
            <person name="Gu W."/>
            <person name="Hore T.A."/>
            <person name="Huttley G.A."/>
            <person name="Kleber M."/>
            <person name="Jirtle R.L."/>
            <person name="Koina E."/>
            <person name="Lee J.T."/>
            <person name="Mahony S."/>
            <person name="Marra M.A."/>
            <person name="Miller R.D."/>
            <person name="Nicholls R.D."/>
            <person name="Oda M."/>
            <person name="Papenfuss A.T."/>
            <person name="Parra Z.E."/>
            <person name="Pollock D.D."/>
            <person name="Ray D.A."/>
            <person name="Schein J.E."/>
            <person name="Speed T.P."/>
            <person name="Thompson K."/>
            <person name="VandeBerg J.L."/>
            <person name="Wade C.M."/>
            <person name="Walker J.A."/>
            <person name="Waters P.D."/>
            <person name="Webber C."/>
            <person name="Weidman J.R."/>
            <person name="Xie X."/>
            <person name="Zody M.C."/>
            <person name="Baldwin J."/>
            <person name="Abdouelleil A."/>
            <person name="Abdulkadir J."/>
            <person name="Abebe A."/>
            <person name="Abera B."/>
            <person name="Abreu J."/>
            <person name="Acer S.C."/>
            <person name="Aftuck L."/>
            <person name="Alexander A."/>
            <person name="An P."/>
            <person name="Anderson E."/>
            <person name="Anderson S."/>
            <person name="Arachi H."/>
            <person name="Azer M."/>
            <person name="Bachantsang P."/>
            <person name="Barry A."/>
            <person name="Bayul T."/>
            <person name="Berlin A."/>
            <person name="Bessette D."/>
            <person name="Bloom T."/>
            <person name="Bloom T."/>
            <person name="Boguslavskiy L."/>
            <person name="Bonnet C."/>
            <person name="Boukhgalter B."/>
            <person name="Bourzgui I."/>
            <person name="Brown A."/>
            <person name="Cahill P."/>
            <person name="Channer S."/>
            <person name="Cheshatsang Y."/>
            <person name="Chuda L."/>
            <person name="Citroen M."/>
            <person name="Collymore A."/>
            <person name="Cooke P."/>
            <person name="Costello M."/>
            <person name="D'Aco K."/>
            <person name="Daza R."/>
            <person name="De Haan G."/>
            <person name="DeGray S."/>
            <person name="DeMaso C."/>
            <person name="Dhargay N."/>
            <person name="Dooley K."/>
            <person name="Dooley E."/>
            <person name="Doricent M."/>
            <person name="Dorje P."/>
            <person name="Dorjee K."/>
            <person name="Dupes A."/>
            <person name="Elong R."/>
            <person name="Falk J."/>
            <person name="Farina A."/>
            <person name="Faro S."/>
            <person name="Ferguson D."/>
            <person name="Fisher S."/>
            <person name="Foley C.D."/>
            <person name="Franke A."/>
            <person name="Friedrich D."/>
            <person name="Gadbois L."/>
            <person name="Gearin G."/>
            <person name="Gearin C.R."/>
            <person name="Giannoukos G."/>
            <person name="Goode T."/>
            <person name="Graham J."/>
            <person name="Grandbois E."/>
            <person name="Grewal S."/>
            <person name="Gyaltsen K."/>
            <person name="Hafez N."/>
            <person name="Hagos B."/>
            <person name="Hall J."/>
            <person name="Henson C."/>
            <person name="Hollinger A."/>
            <person name="Honan T."/>
            <person name="Huard M.D."/>
            <person name="Hughes L."/>
            <person name="Hurhula B."/>
            <person name="Husby M.E."/>
            <person name="Kamat A."/>
            <person name="Kanga B."/>
            <person name="Kashin S."/>
            <person name="Khazanovich D."/>
            <person name="Kisner P."/>
            <person name="Lance K."/>
            <person name="Lara M."/>
            <person name="Lee W."/>
            <person name="Lennon N."/>
            <person name="Letendre F."/>
            <person name="LeVine R."/>
            <person name="Lipovsky A."/>
            <person name="Liu X."/>
            <person name="Liu J."/>
            <person name="Liu S."/>
            <person name="Lokyitsang T."/>
            <person name="Lokyitsang Y."/>
            <person name="Lubonja R."/>
            <person name="Lui A."/>
            <person name="MacDonald P."/>
            <person name="Magnisalis V."/>
            <person name="Maru K."/>
            <person name="Matthews C."/>
            <person name="McCusker W."/>
            <person name="McDonough S."/>
            <person name="Mehta T."/>
            <person name="Meldrim J."/>
            <person name="Meneus L."/>
            <person name="Mihai O."/>
            <person name="Mihalev A."/>
            <person name="Mihova T."/>
            <person name="Mittelman R."/>
            <person name="Mlenga V."/>
            <person name="Montmayeur A."/>
            <person name="Mulrain L."/>
            <person name="Navidi A."/>
            <person name="Naylor J."/>
            <person name="Negash T."/>
            <person name="Nguyen T."/>
            <person name="Nguyen N."/>
            <person name="Nicol R."/>
            <person name="Norbu C."/>
            <person name="Norbu N."/>
            <person name="Novod N."/>
            <person name="O'Neill B."/>
            <person name="Osman S."/>
            <person name="Markiewicz E."/>
            <person name="Oyono O.L."/>
            <person name="Patti C."/>
            <person name="Phunkhang P."/>
            <person name="Pierre F."/>
            <person name="Priest M."/>
            <person name="Raghuraman S."/>
            <person name="Rege F."/>
            <person name="Reyes R."/>
            <person name="Rise C."/>
            <person name="Rogov P."/>
            <person name="Ross K."/>
            <person name="Ryan E."/>
            <person name="Settipalli S."/>
            <person name="Shea T."/>
            <person name="Sherpa N."/>
            <person name="Shi L."/>
            <person name="Shih D."/>
            <person name="Sparrow T."/>
            <person name="Spaulding J."/>
            <person name="Stalker J."/>
            <person name="Stange-Thomann N."/>
            <person name="Stavropoulos S."/>
            <person name="Stone C."/>
            <person name="Strader C."/>
            <person name="Tesfaye S."/>
            <person name="Thomson T."/>
            <person name="Thoulutsang Y."/>
            <person name="Thoulutsang D."/>
            <person name="Topham K."/>
            <person name="Topping I."/>
            <person name="Tsamla T."/>
            <person name="Vassiliev H."/>
            <person name="Vo A."/>
            <person name="Wangchuk T."/>
            <person name="Wangdi T."/>
            <person name="Weiand M."/>
            <person name="Wilkinson J."/>
            <person name="Wilson A."/>
            <person name="Yadav S."/>
            <person name="Young G."/>
            <person name="Yu Q."/>
            <person name="Zembek L."/>
            <person name="Zhong D."/>
            <person name="Zimmer A."/>
            <person name="Zwirko Z."/>
            <person name="Jaffe D.B."/>
            <person name="Alvarez P."/>
            <person name="Brockman W."/>
            <person name="Butler J."/>
            <person name="Chin C."/>
            <person name="Gnerre S."/>
            <person name="MacCallum I."/>
            <person name="Graves J.A."/>
            <person name="Ponting C.P."/>
            <person name="Breen M."/>
            <person name="Samollow P.B."/>
            <person name="Lander E.S."/>
            <person name="Lindblad-Toh K."/>
        </authorList>
    </citation>
    <scope>NUCLEOTIDE SEQUENCE [LARGE SCALE GENOMIC DNA]</scope>
</reference>
<evidence type="ECO:0000256" key="1">
    <source>
        <dbReference type="ARBA" id="ARBA00004251"/>
    </source>
</evidence>
<evidence type="ECO:0000256" key="9">
    <source>
        <dbReference type="ARBA" id="ARBA00023157"/>
    </source>
</evidence>
<feature type="region of interest" description="Disordered" evidence="15">
    <location>
        <begin position="312"/>
        <end position="335"/>
    </location>
</feature>
<dbReference type="KEGG" id="mdo:103092556"/>
<reference evidence="20" key="3">
    <citation type="submission" date="2025-09" db="UniProtKB">
        <authorList>
            <consortium name="Ensembl"/>
        </authorList>
    </citation>
    <scope>IDENTIFICATION</scope>
</reference>
<keyword evidence="4" id="KW-0597">Phosphoprotein</keyword>
<evidence type="ECO:0000256" key="2">
    <source>
        <dbReference type="ARBA" id="ARBA00005399"/>
    </source>
</evidence>
<feature type="compositionally biased region" description="Low complexity" evidence="15">
    <location>
        <begin position="487"/>
        <end position="498"/>
    </location>
</feature>
<dbReference type="InterPro" id="IPR036116">
    <property type="entry name" value="FN3_sf"/>
</dbReference>
<dbReference type="GeneTree" id="ENSGT00510000049322"/>
<dbReference type="InterPro" id="IPR050650">
    <property type="entry name" value="Type-II_Cytokine-TF_Rcpt"/>
</dbReference>
<dbReference type="FunCoup" id="A0A5F8GEM3">
    <property type="interactions" value="438"/>
</dbReference>
<dbReference type="STRING" id="13616.ENSMODP00000045960"/>
<proteinExistence type="inferred from homology"/>
<dbReference type="Gene3D" id="2.60.40.10">
    <property type="entry name" value="Immunoglobulins"/>
    <property type="match status" value="2"/>
</dbReference>
<evidence type="ECO:0000256" key="13">
    <source>
        <dbReference type="ARBA" id="ARBA00068670"/>
    </source>
</evidence>
<evidence type="ECO:0000256" key="16">
    <source>
        <dbReference type="SAM" id="Phobius"/>
    </source>
</evidence>
<dbReference type="InParanoid" id="A0A5F8GEM3"/>
<feature type="domain" description="Interferon/interleukin receptor" evidence="19">
    <location>
        <begin position="129"/>
        <end position="227"/>
    </location>
</feature>
<dbReference type="OMA" id="DWQCTHA"/>
<dbReference type="Proteomes" id="UP000002280">
    <property type="component" value="Chromosome 4"/>
</dbReference>
<evidence type="ECO:0000313" key="20">
    <source>
        <dbReference type="Ensembl" id="ENSMODP00000045960.1"/>
    </source>
</evidence>
<keyword evidence="3" id="KW-1003">Cell membrane</keyword>
<dbReference type="Ensembl" id="ENSMODT00000082389.1">
    <property type="protein sequence ID" value="ENSMODP00000045960.1"/>
    <property type="gene ID" value="ENSMODG00000042429.1"/>
</dbReference>
<dbReference type="PANTHER" id="PTHR20859:SF51">
    <property type="entry name" value="INTERLEUKIN-22 RECEPTOR SUBUNIT ALPHA-2"/>
    <property type="match status" value="1"/>
</dbReference>
<keyword evidence="5 16" id="KW-0812">Transmembrane</keyword>
<evidence type="ECO:0000259" key="18">
    <source>
        <dbReference type="Pfam" id="PF01108"/>
    </source>
</evidence>
<comment type="similarity">
    <text evidence="2">Belongs to the type II cytokine receptor family.</text>
</comment>
<keyword evidence="9" id="KW-1015">Disulfide bond</keyword>
<dbReference type="PANTHER" id="PTHR20859">
    <property type="entry name" value="INTERFERON/INTERLEUKIN RECEPTOR"/>
    <property type="match status" value="1"/>
</dbReference>
<dbReference type="GO" id="GO:0005886">
    <property type="term" value="C:plasma membrane"/>
    <property type="evidence" value="ECO:0000318"/>
    <property type="project" value="GO_Central"/>
</dbReference>
<accession>A0A5F8GEM3</accession>